<dbReference type="Proteomes" id="UP000197065">
    <property type="component" value="Unassembled WGS sequence"/>
</dbReference>
<accession>A0A212R7I8</accession>
<dbReference type="InterPro" id="IPR012659">
    <property type="entry name" value="CHP02444"/>
</dbReference>
<protein>
    <submittedName>
        <fullName evidence="1">TIGR02444 family protein</fullName>
    </submittedName>
</protein>
<dbReference type="OrthoDB" id="7875767at2"/>
<organism evidence="1 2">
    <name type="scientific">Arboricoccus pini</name>
    <dbReference type="NCBI Taxonomy" id="1963835"/>
    <lineage>
        <taxon>Bacteria</taxon>
        <taxon>Pseudomonadati</taxon>
        <taxon>Pseudomonadota</taxon>
        <taxon>Alphaproteobacteria</taxon>
        <taxon>Geminicoccales</taxon>
        <taxon>Geminicoccaceae</taxon>
        <taxon>Arboricoccus</taxon>
    </lineage>
</organism>
<evidence type="ECO:0000313" key="2">
    <source>
        <dbReference type="Proteomes" id="UP000197065"/>
    </source>
</evidence>
<dbReference type="NCBIfam" id="TIGR02444">
    <property type="entry name" value="TIGR02444 family protein"/>
    <property type="match status" value="1"/>
</dbReference>
<gene>
    <name evidence="1" type="ORF">SAMN07250955_106139</name>
</gene>
<dbReference type="AlphaFoldDB" id="A0A212R7I8"/>
<evidence type="ECO:0000313" key="1">
    <source>
        <dbReference type="EMBL" id="SNB68161.1"/>
    </source>
</evidence>
<reference evidence="1 2" key="1">
    <citation type="submission" date="2017-06" db="EMBL/GenBank/DDBJ databases">
        <authorList>
            <person name="Kim H.J."/>
            <person name="Triplett B.A."/>
        </authorList>
    </citation>
    <scope>NUCLEOTIDE SEQUENCE [LARGE SCALE GENOMIC DNA]</scope>
    <source>
        <strain evidence="1 2">B29T1</strain>
    </source>
</reference>
<proteinExistence type="predicted"/>
<dbReference type="EMBL" id="FYEH01000006">
    <property type="protein sequence ID" value="SNB68161.1"/>
    <property type="molecule type" value="Genomic_DNA"/>
</dbReference>
<name>A0A212R7I8_9PROT</name>
<dbReference type="Pfam" id="PF09523">
    <property type="entry name" value="DUF2390"/>
    <property type="match status" value="1"/>
</dbReference>
<keyword evidence="2" id="KW-1185">Reference proteome</keyword>
<dbReference type="RefSeq" id="WP_088561439.1">
    <property type="nucleotide sequence ID" value="NZ_FYEH01000006.1"/>
</dbReference>
<sequence length="171" mass="18808">MSFELDLDGAHWRFSLRVYEQPGVADACLLLQDRHKIDVNVLLVALIHAAIAGPPSILTIAAMDRTASEWRSQVVWPLRKVRRSLKLVDKLQDHPVQLAVRQKVATAELAAEQVEQAMLAQLLPAPTRRLPKADDLACTLETVISFYAGQAELALDAEQAVATILDAALRA</sequence>